<dbReference type="EMBL" id="RCUX01000002">
    <property type="protein sequence ID" value="RLP77280.1"/>
    <property type="molecule type" value="Genomic_DNA"/>
</dbReference>
<organism evidence="1 2">
    <name type="scientific">Mycetocola tolaasinivorans</name>
    <dbReference type="NCBI Taxonomy" id="76635"/>
    <lineage>
        <taxon>Bacteria</taxon>
        <taxon>Bacillati</taxon>
        <taxon>Actinomycetota</taxon>
        <taxon>Actinomycetes</taxon>
        <taxon>Micrococcales</taxon>
        <taxon>Microbacteriaceae</taxon>
        <taxon>Mycetocola</taxon>
    </lineage>
</organism>
<sequence>MNVADVTFAGTVQVLFAVNVVLTGVGSAGVGAAATGPPAIRTPEAPSARAVMSAVTWRERRLGCA</sequence>
<name>A0A3L7ABV3_9MICO</name>
<gene>
    <name evidence="1" type="ORF">D9V32_02165</name>
</gene>
<protein>
    <submittedName>
        <fullName evidence="1">Uncharacterized protein</fullName>
    </submittedName>
</protein>
<evidence type="ECO:0000313" key="2">
    <source>
        <dbReference type="Proteomes" id="UP000272503"/>
    </source>
</evidence>
<evidence type="ECO:0000313" key="1">
    <source>
        <dbReference type="EMBL" id="RLP77280.1"/>
    </source>
</evidence>
<dbReference type="AlphaFoldDB" id="A0A3L7ABV3"/>
<reference evidence="1 2" key="1">
    <citation type="submission" date="2018-10" db="EMBL/GenBank/DDBJ databases">
        <authorList>
            <person name="Li J."/>
        </authorList>
    </citation>
    <scope>NUCLEOTIDE SEQUENCE [LARGE SCALE GENOMIC DNA]</scope>
    <source>
        <strain evidence="1 2">IF 016277</strain>
    </source>
</reference>
<accession>A0A3L7ABV3</accession>
<dbReference type="Proteomes" id="UP000272503">
    <property type="component" value="Unassembled WGS sequence"/>
</dbReference>
<keyword evidence="2" id="KW-1185">Reference proteome</keyword>
<comment type="caution">
    <text evidence="1">The sequence shown here is derived from an EMBL/GenBank/DDBJ whole genome shotgun (WGS) entry which is preliminary data.</text>
</comment>
<proteinExistence type="predicted"/>